<dbReference type="SUPFAM" id="SSF55781">
    <property type="entry name" value="GAF domain-like"/>
    <property type="match status" value="1"/>
</dbReference>
<dbReference type="InterPro" id="IPR005561">
    <property type="entry name" value="ANTAR"/>
</dbReference>
<dbReference type="InterPro" id="IPR003018">
    <property type="entry name" value="GAF"/>
</dbReference>
<gene>
    <name evidence="3" type="ORF">DFJ75_4827</name>
</gene>
<evidence type="ECO:0000313" key="4">
    <source>
        <dbReference type="Proteomes" id="UP000274762"/>
    </source>
</evidence>
<evidence type="ECO:0000259" key="2">
    <source>
        <dbReference type="SMART" id="SM01012"/>
    </source>
</evidence>
<name>A0A495K9B6_WILMA</name>
<dbReference type="AlphaFoldDB" id="A0A495K9B6"/>
<evidence type="ECO:0000313" key="3">
    <source>
        <dbReference type="EMBL" id="RKR97933.1"/>
    </source>
</evidence>
<feature type="region of interest" description="Disordered" evidence="1">
    <location>
        <begin position="1"/>
        <end position="43"/>
    </location>
</feature>
<feature type="domain" description="ANTAR" evidence="2">
    <location>
        <begin position="205"/>
        <end position="270"/>
    </location>
</feature>
<accession>A0A495K9B6</accession>
<dbReference type="EMBL" id="RBKV01000001">
    <property type="protein sequence ID" value="RKR97933.1"/>
    <property type="molecule type" value="Genomic_DNA"/>
</dbReference>
<dbReference type="GO" id="GO:0003723">
    <property type="term" value="F:RNA binding"/>
    <property type="evidence" value="ECO:0007669"/>
    <property type="project" value="InterPro"/>
</dbReference>
<dbReference type="Proteomes" id="UP000274762">
    <property type="component" value="Unassembled WGS sequence"/>
</dbReference>
<comment type="caution">
    <text evidence="3">The sequence shown here is derived from an EMBL/GenBank/DDBJ whole genome shotgun (WGS) entry which is preliminary data.</text>
</comment>
<dbReference type="Gene3D" id="3.30.450.40">
    <property type="match status" value="1"/>
</dbReference>
<dbReference type="SMART" id="SM01012">
    <property type="entry name" value="ANTAR"/>
    <property type="match status" value="1"/>
</dbReference>
<organism evidence="3 4">
    <name type="scientific">Williamsia marianensis</name>
    <dbReference type="NCBI Taxonomy" id="85044"/>
    <lineage>
        <taxon>Bacteria</taxon>
        <taxon>Bacillati</taxon>
        <taxon>Actinomycetota</taxon>
        <taxon>Actinomycetes</taxon>
        <taxon>Mycobacteriales</taxon>
        <taxon>Nocardiaceae</taxon>
        <taxon>Williamsia</taxon>
    </lineage>
</organism>
<dbReference type="InterPro" id="IPR029016">
    <property type="entry name" value="GAF-like_dom_sf"/>
</dbReference>
<sequence>MAPKGRFELRRWERRMNGTSDRGSPAEGEGAGPDPSQAGSTKNVAGTSVFTGIGQLCETVVRLSGVDGAAIALLTRSSRVRDLVYATDATAQQIDELQFTLGEGPCLDAYHDDNNQLLPDLTDASANGRWPVFIGEALDIGVRSVFAFPVVEGGNPLGVLELYRRTPGALAVDELNAALTIAATAAFTVRQNWDAYLANTDHATGADAAAENLSEAQVDSPGAFSRSQVYLASGMAAVQLGVPAGDALDRLRAYSYQHGRSIKDVSDDVVARRLNLRDEADLEDT</sequence>
<protein>
    <submittedName>
        <fullName evidence="3">GAF domain-containing protein</fullName>
    </submittedName>
</protein>
<dbReference type="Pfam" id="PF13185">
    <property type="entry name" value="GAF_2"/>
    <property type="match status" value="1"/>
</dbReference>
<evidence type="ECO:0000256" key="1">
    <source>
        <dbReference type="SAM" id="MobiDB-lite"/>
    </source>
</evidence>
<feature type="compositionally biased region" description="Basic and acidic residues" evidence="1">
    <location>
        <begin position="1"/>
        <end position="16"/>
    </location>
</feature>
<proteinExistence type="predicted"/>
<reference evidence="3 4" key="1">
    <citation type="submission" date="2018-10" db="EMBL/GenBank/DDBJ databases">
        <title>Sequencing the genomes of 1000 actinobacteria strains.</title>
        <authorList>
            <person name="Klenk H.-P."/>
        </authorList>
    </citation>
    <scope>NUCLEOTIDE SEQUENCE [LARGE SCALE GENOMIC DNA]</scope>
    <source>
        <strain evidence="3 4">DSM 44343</strain>
    </source>
</reference>